<organism evidence="1 2">
    <name type="scientific">Pleurotus eryngii</name>
    <name type="common">Boletus of the steppes</name>
    <dbReference type="NCBI Taxonomy" id="5323"/>
    <lineage>
        <taxon>Eukaryota</taxon>
        <taxon>Fungi</taxon>
        <taxon>Dikarya</taxon>
        <taxon>Basidiomycota</taxon>
        <taxon>Agaricomycotina</taxon>
        <taxon>Agaricomycetes</taxon>
        <taxon>Agaricomycetidae</taxon>
        <taxon>Agaricales</taxon>
        <taxon>Pleurotineae</taxon>
        <taxon>Pleurotaceae</taxon>
        <taxon>Pleurotus</taxon>
    </lineage>
</organism>
<sequence length="193" mass="20774">MEVYKKEESGVQGQAYVTAVSGGRCWGHWDRETLHSQGEGGARGGEEDVKVVHLGSEGLWQDASIPKIDTLNKPASSLKEWDDFNVFPATELLLGRVDGCGDIIGLKGQREAEELGDGEGGAGKDLCSRCLWDSEASEEASAHCSKPPGLAMDSLNLESGLKQIARAQKKFVYFCIKHVNRKGAAIASLNGRL</sequence>
<dbReference type="Proteomes" id="UP000807025">
    <property type="component" value="Unassembled WGS sequence"/>
</dbReference>
<dbReference type="AlphaFoldDB" id="A0A9P5ZH71"/>
<reference evidence="1" key="1">
    <citation type="submission" date="2020-11" db="EMBL/GenBank/DDBJ databases">
        <authorList>
            <consortium name="DOE Joint Genome Institute"/>
            <person name="Ahrendt S."/>
            <person name="Riley R."/>
            <person name="Andreopoulos W."/>
            <person name="Labutti K."/>
            <person name="Pangilinan J."/>
            <person name="Ruiz-Duenas F.J."/>
            <person name="Barrasa J.M."/>
            <person name="Sanchez-Garcia M."/>
            <person name="Camarero S."/>
            <person name="Miyauchi S."/>
            <person name="Serrano A."/>
            <person name="Linde D."/>
            <person name="Babiker R."/>
            <person name="Drula E."/>
            <person name="Ayuso-Fernandez I."/>
            <person name="Pacheco R."/>
            <person name="Padilla G."/>
            <person name="Ferreira P."/>
            <person name="Barriuso J."/>
            <person name="Kellner H."/>
            <person name="Castanera R."/>
            <person name="Alfaro M."/>
            <person name="Ramirez L."/>
            <person name="Pisabarro A.G."/>
            <person name="Kuo A."/>
            <person name="Tritt A."/>
            <person name="Lipzen A."/>
            <person name="He G."/>
            <person name="Yan M."/>
            <person name="Ng V."/>
            <person name="Cullen D."/>
            <person name="Martin F."/>
            <person name="Rosso M.-N."/>
            <person name="Henrissat B."/>
            <person name="Hibbett D."/>
            <person name="Martinez A.T."/>
            <person name="Grigoriev I.V."/>
        </authorList>
    </citation>
    <scope>NUCLEOTIDE SEQUENCE</scope>
    <source>
        <strain evidence="1">ATCC 90797</strain>
    </source>
</reference>
<comment type="caution">
    <text evidence="1">The sequence shown here is derived from an EMBL/GenBank/DDBJ whole genome shotgun (WGS) entry which is preliminary data.</text>
</comment>
<gene>
    <name evidence="1" type="ORF">BDN71DRAFT_1437115</name>
</gene>
<proteinExistence type="predicted"/>
<protein>
    <submittedName>
        <fullName evidence="1">Uncharacterized protein</fullName>
    </submittedName>
</protein>
<evidence type="ECO:0000313" key="2">
    <source>
        <dbReference type="Proteomes" id="UP000807025"/>
    </source>
</evidence>
<name>A0A9P5ZH71_PLEER</name>
<accession>A0A9P5ZH71</accession>
<evidence type="ECO:0000313" key="1">
    <source>
        <dbReference type="EMBL" id="KAF9487085.1"/>
    </source>
</evidence>
<keyword evidence="2" id="KW-1185">Reference proteome</keyword>
<dbReference type="EMBL" id="MU154824">
    <property type="protein sequence ID" value="KAF9487085.1"/>
    <property type="molecule type" value="Genomic_DNA"/>
</dbReference>